<name>A0A839SNW2_9SPHI</name>
<evidence type="ECO:0000313" key="1">
    <source>
        <dbReference type="EMBL" id="MBB3058894.1"/>
    </source>
</evidence>
<dbReference type="RefSeq" id="WP_157750704.1">
    <property type="nucleotide sequence ID" value="NZ_AP017313.1"/>
</dbReference>
<reference evidence="1" key="1">
    <citation type="submission" date="2020-08" db="EMBL/GenBank/DDBJ databases">
        <title>Genomic Encyclopedia of Type Strains, Phase III (KMG-III): the genomes of soil and plant-associated and newly described type strains.</title>
        <authorList>
            <person name="Whitman W."/>
        </authorList>
    </citation>
    <scope>NUCLEOTIDE SEQUENCE [LARGE SCALE GENOMIC DNA]</scope>
    <source>
        <strain evidence="1">CECT 8628</strain>
    </source>
</reference>
<gene>
    <name evidence="1" type="ORF">FHS11_005354</name>
</gene>
<dbReference type="EMBL" id="JACHWX010000027">
    <property type="protein sequence ID" value="MBB3058894.1"/>
    <property type="molecule type" value="Genomic_DNA"/>
</dbReference>
<dbReference type="Proteomes" id="UP000539265">
    <property type="component" value="Unassembled WGS sequence"/>
</dbReference>
<keyword evidence="2" id="KW-1185">Reference proteome</keyword>
<comment type="caution">
    <text evidence="1">The sequence shown here is derived from an EMBL/GenBank/DDBJ whole genome shotgun (WGS) entry which is preliminary data.</text>
</comment>
<dbReference type="Pfam" id="PF10884">
    <property type="entry name" value="DUF2683"/>
    <property type="match status" value="1"/>
</dbReference>
<protein>
    <submittedName>
        <fullName evidence="1">Uncharacterized membrane protein (DUF106 family)</fullName>
    </submittedName>
</protein>
<evidence type="ECO:0000313" key="2">
    <source>
        <dbReference type="Proteomes" id="UP000539265"/>
    </source>
</evidence>
<proteinExistence type="predicted"/>
<dbReference type="AlphaFoldDB" id="A0A839SNW2"/>
<organism evidence="1 2">
    <name type="scientific">Mucilaginibacter gotjawali</name>
    <dbReference type="NCBI Taxonomy" id="1550579"/>
    <lineage>
        <taxon>Bacteria</taxon>
        <taxon>Pseudomonadati</taxon>
        <taxon>Bacteroidota</taxon>
        <taxon>Sphingobacteriia</taxon>
        <taxon>Sphingobacteriales</taxon>
        <taxon>Sphingobacteriaceae</taxon>
        <taxon>Mucilaginibacter</taxon>
    </lineage>
</organism>
<sequence>MKIGIGVNHHFDKKYINLYMATLIVHPKDKEQLTIIKTFMKAFKISFEEAKSPYDPEFVAKIQESREQVKRGETREVNIADL</sequence>
<dbReference type="InterPro" id="IPR020271">
    <property type="entry name" value="Uncharacterised_MJ1172"/>
</dbReference>
<accession>A0A839SNW2</accession>
<dbReference type="OrthoDB" id="827255at2"/>